<dbReference type="Proteomes" id="UP000053097">
    <property type="component" value="Unassembled WGS sequence"/>
</dbReference>
<organism evidence="2 3">
    <name type="scientific">Ooceraea biroi</name>
    <name type="common">Clonal raider ant</name>
    <name type="synonym">Cerapachys biroi</name>
    <dbReference type="NCBI Taxonomy" id="2015173"/>
    <lineage>
        <taxon>Eukaryota</taxon>
        <taxon>Metazoa</taxon>
        <taxon>Ecdysozoa</taxon>
        <taxon>Arthropoda</taxon>
        <taxon>Hexapoda</taxon>
        <taxon>Insecta</taxon>
        <taxon>Pterygota</taxon>
        <taxon>Neoptera</taxon>
        <taxon>Endopterygota</taxon>
        <taxon>Hymenoptera</taxon>
        <taxon>Apocrita</taxon>
        <taxon>Aculeata</taxon>
        <taxon>Formicoidea</taxon>
        <taxon>Formicidae</taxon>
        <taxon>Dorylinae</taxon>
        <taxon>Ooceraea</taxon>
    </lineage>
</organism>
<dbReference type="AlphaFoldDB" id="A0A026W5I0"/>
<evidence type="ECO:0000256" key="1">
    <source>
        <dbReference type="SAM" id="MobiDB-lite"/>
    </source>
</evidence>
<evidence type="ECO:0000313" key="3">
    <source>
        <dbReference type="Proteomes" id="UP000053097"/>
    </source>
</evidence>
<feature type="compositionally biased region" description="Basic and acidic residues" evidence="1">
    <location>
        <begin position="38"/>
        <end position="51"/>
    </location>
</feature>
<name>A0A026W5I0_OOCBI</name>
<feature type="region of interest" description="Disordered" evidence="1">
    <location>
        <begin position="21"/>
        <end position="51"/>
    </location>
</feature>
<proteinExistence type="predicted"/>
<gene>
    <name evidence="2" type="ORF">X777_10017</name>
</gene>
<accession>A0A026W5I0</accession>
<sequence>MTDCDCQGVHSNIKANNCTCSKPQTSRTRQTKALQGNADERLPVSTESKIK</sequence>
<reference evidence="2 3" key="1">
    <citation type="journal article" date="2014" name="Curr. Biol.">
        <title>The genome of the clonal raider ant Cerapachys biroi.</title>
        <authorList>
            <person name="Oxley P.R."/>
            <person name="Ji L."/>
            <person name="Fetter-Pruneda I."/>
            <person name="McKenzie S.K."/>
            <person name="Li C."/>
            <person name="Hu H."/>
            <person name="Zhang G."/>
            <person name="Kronauer D.J."/>
        </authorList>
    </citation>
    <scope>NUCLEOTIDE SEQUENCE [LARGE SCALE GENOMIC DNA]</scope>
</reference>
<protein>
    <submittedName>
        <fullName evidence="2">Uncharacterized protein</fullName>
    </submittedName>
</protein>
<evidence type="ECO:0000313" key="2">
    <source>
        <dbReference type="EMBL" id="EZA51332.1"/>
    </source>
</evidence>
<keyword evidence="3" id="KW-1185">Reference proteome</keyword>
<feature type="compositionally biased region" description="Polar residues" evidence="1">
    <location>
        <begin position="21"/>
        <end position="34"/>
    </location>
</feature>
<dbReference type="EMBL" id="KK107399">
    <property type="protein sequence ID" value="EZA51332.1"/>
    <property type="molecule type" value="Genomic_DNA"/>
</dbReference>